<organism evidence="5 6">
    <name type="scientific">Levilactobacillus lanxiensis</name>
    <dbReference type="NCBI Taxonomy" id="2799568"/>
    <lineage>
        <taxon>Bacteria</taxon>
        <taxon>Bacillati</taxon>
        <taxon>Bacillota</taxon>
        <taxon>Bacilli</taxon>
        <taxon>Lactobacillales</taxon>
        <taxon>Lactobacillaceae</taxon>
        <taxon>Levilactobacillus</taxon>
    </lineage>
</organism>
<gene>
    <name evidence="5" type="ORF">ACFQ44_13465</name>
</gene>
<dbReference type="RefSeq" id="WP_203647109.1">
    <property type="nucleotide sequence ID" value="NZ_BOLN01000016.1"/>
</dbReference>
<dbReference type="Proteomes" id="UP001597189">
    <property type="component" value="Unassembled WGS sequence"/>
</dbReference>
<evidence type="ECO:0000256" key="1">
    <source>
        <dbReference type="ARBA" id="ARBA00023015"/>
    </source>
</evidence>
<accession>A0ABW4D7Q5</accession>
<keyword evidence="1" id="KW-0805">Transcription regulation</keyword>
<evidence type="ECO:0000256" key="2">
    <source>
        <dbReference type="ARBA" id="ARBA00023125"/>
    </source>
</evidence>
<evidence type="ECO:0000313" key="5">
    <source>
        <dbReference type="EMBL" id="MFD1456663.1"/>
    </source>
</evidence>
<dbReference type="Gene3D" id="1.10.10.10">
    <property type="entry name" value="Winged helix-like DNA-binding domain superfamily/Winged helix DNA-binding domain"/>
    <property type="match status" value="1"/>
</dbReference>
<dbReference type="InterPro" id="IPR036388">
    <property type="entry name" value="WH-like_DNA-bd_sf"/>
</dbReference>
<comment type="caution">
    <text evidence="5">The sequence shown here is derived from an EMBL/GenBank/DDBJ whole genome shotgun (WGS) entry which is preliminary data.</text>
</comment>
<evidence type="ECO:0000259" key="4">
    <source>
        <dbReference type="PROSITE" id="PS50995"/>
    </source>
</evidence>
<dbReference type="PANTHER" id="PTHR42756">
    <property type="entry name" value="TRANSCRIPTIONAL REGULATOR, MARR"/>
    <property type="match status" value="1"/>
</dbReference>
<dbReference type="Pfam" id="PF01047">
    <property type="entry name" value="MarR"/>
    <property type="match status" value="1"/>
</dbReference>
<keyword evidence="6" id="KW-1185">Reference proteome</keyword>
<keyword evidence="3" id="KW-0804">Transcription</keyword>
<dbReference type="InterPro" id="IPR036390">
    <property type="entry name" value="WH_DNA-bd_sf"/>
</dbReference>
<dbReference type="PRINTS" id="PR00598">
    <property type="entry name" value="HTHMARR"/>
</dbReference>
<dbReference type="PROSITE" id="PS50995">
    <property type="entry name" value="HTH_MARR_2"/>
    <property type="match status" value="1"/>
</dbReference>
<reference evidence="6" key="1">
    <citation type="journal article" date="2019" name="Int. J. Syst. Evol. Microbiol.">
        <title>The Global Catalogue of Microorganisms (GCM) 10K type strain sequencing project: providing services to taxonomists for standard genome sequencing and annotation.</title>
        <authorList>
            <consortium name="The Broad Institute Genomics Platform"/>
            <consortium name="The Broad Institute Genome Sequencing Center for Infectious Disease"/>
            <person name="Wu L."/>
            <person name="Ma J."/>
        </authorList>
    </citation>
    <scope>NUCLEOTIDE SEQUENCE [LARGE SCALE GENOMIC DNA]</scope>
    <source>
        <strain evidence="6">CCM 8979</strain>
    </source>
</reference>
<sequence length="143" mass="15669">MANSFRSIGLIARVTATMGNQLFQADDLANNQFIYLLRITEQPGITQTELASQLHVDPSTCLRTVRKLITSGYVSRETDDANKKRRPLVATTKGMAMAPALEAYEQHVLAIGTAGLSTGEAALLEELLAKVATNMRDFQEKRS</sequence>
<keyword evidence="2" id="KW-0238">DNA-binding</keyword>
<dbReference type="SUPFAM" id="SSF46785">
    <property type="entry name" value="Winged helix' DNA-binding domain"/>
    <property type="match status" value="1"/>
</dbReference>
<dbReference type="InterPro" id="IPR000835">
    <property type="entry name" value="HTH_MarR-typ"/>
</dbReference>
<dbReference type="PANTHER" id="PTHR42756:SF2">
    <property type="entry name" value="MARR FAMILY REGULATORY PROTEIN"/>
    <property type="match status" value="1"/>
</dbReference>
<feature type="domain" description="HTH marR-type" evidence="4">
    <location>
        <begin position="1"/>
        <end position="133"/>
    </location>
</feature>
<name>A0ABW4D7Q5_9LACO</name>
<evidence type="ECO:0000256" key="3">
    <source>
        <dbReference type="ARBA" id="ARBA00023163"/>
    </source>
</evidence>
<protein>
    <submittedName>
        <fullName evidence="5">MarR family transcriptional regulator</fullName>
    </submittedName>
</protein>
<dbReference type="EMBL" id="JBHTOD010000016">
    <property type="protein sequence ID" value="MFD1456663.1"/>
    <property type="molecule type" value="Genomic_DNA"/>
</dbReference>
<evidence type="ECO:0000313" key="6">
    <source>
        <dbReference type="Proteomes" id="UP001597189"/>
    </source>
</evidence>
<proteinExistence type="predicted"/>
<dbReference type="SMART" id="SM00347">
    <property type="entry name" value="HTH_MARR"/>
    <property type="match status" value="1"/>
</dbReference>